<accession>A0A399IIS2</accession>
<dbReference type="RefSeq" id="WP_119367935.1">
    <property type="nucleotide sequence ID" value="NZ_QXDJ01000006.1"/>
</dbReference>
<name>A0A399IIS2_9CLOT</name>
<sequence>MSFLAISFTNKGKSLQAKALTGVQLKFTRIAVGDGSLSNGQDTSNLASLIHEVKSIPITTLKTMTGGKATVGGILSNKDITTGFYFREIGLFALDPDQGEILYSYGNAGALAEYIPPLGGAEIVTKKINLNTIVGNASNVTAAIDQTIVYASPEDVASALSQANLYTDSKVNSKSASDMKITSIAATNILSYTPAQQGNFKIDVYLRVLAAANIIVSVNYTDSTGVQTKIMLSERNGLYFPCSSGIQSYAIGVYYLKSLLINAVKNTPITISITSNVANQVYASALIMGV</sequence>
<evidence type="ECO:0000259" key="1">
    <source>
        <dbReference type="Pfam" id="PF12571"/>
    </source>
</evidence>
<dbReference type="Pfam" id="PF12571">
    <property type="entry name" value="Phage_tail_fib"/>
    <property type="match status" value="1"/>
</dbReference>
<organism evidence="2 3">
    <name type="scientific">Clostridium chromiireducens</name>
    <dbReference type="NCBI Taxonomy" id="225345"/>
    <lineage>
        <taxon>Bacteria</taxon>
        <taxon>Bacillati</taxon>
        <taxon>Bacillota</taxon>
        <taxon>Clostridia</taxon>
        <taxon>Eubacteriales</taxon>
        <taxon>Clostridiaceae</taxon>
        <taxon>Clostridium</taxon>
    </lineage>
</organism>
<feature type="domain" description="Phage tail fibre protein N-terminal" evidence="1">
    <location>
        <begin position="7"/>
        <end position="152"/>
    </location>
</feature>
<gene>
    <name evidence="2" type="ORF">D2A34_21945</name>
</gene>
<comment type="caution">
    <text evidence="2">The sequence shown here is derived from an EMBL/GenBank/DDBJ whole genome shotgun (WGS) entry which is preliminary data.</text>
</comment>
<dbReference type="AlphaFoldDB" id="A0A399IIS2"/>
<dbReference type="EMBL" id="QXDJ01000006">
    <property type="protein sequence ID" value="RII32860.1"/>
    <property type="molecule type" value="Genomic_DNA"/>
</dbReference>
<evidence type="ECO:0000313" key="2">
    <source>
        <dbReference type="EMBL" id="RII32860.1"/>
    </source>
</evidence>
<reference evidence="2 3" key="1">
    <citation type="submission" date="2018-08" db="EMBL/GenBank/DDBJ databases">
        <title>Genome of Clostridium chromiireducens C1, DSM12136.</title>
        <authorList>
            <person name="Xing M."/>
            <person name="Wei Y."/>
            <person name="Ang E.L."/>
            <person name="Zhao H."/>
            <person name="Zhang Y."/>
        </authorList>
    </citation>
    <scope>NUCLEOTIDE SEQUENCE [LARGE SCALE GENOMIC DNA]</scope>
    <source>
        <strain evidence="2 3">C1</strain>
    </source>
</reference>
<protein>
    <recommendedName>
        <fullName evidence="1">Phage tail fibre protein N-terminal domain-containing protein</fullName>
    </recommendedName>
</protein>
<dbReference type="Proteomes" id="UP000265930">
    <property type="component" value="Unassembled WGS sequence"/>
</dbReference>
<dbReference type="InterPro" id="IPR022225">
    <property type="entry name" value="Phage_tail_fibre_N"/>
</dbReference>
<evidence type="ECO:0000313" key="3">
    <source>
        <dbReference type="Proteomes" id="UP000265930"/>
    </source>
</evidence>
<proteinExistence type="predicted"/>